<dbReference type="CDD" id="cd00729">
    <property type="entry name" value="rubredoxin_SM"/>
    <property type="match status" value="1"/>
</dbReference>
<dbReference type="Pfam" id="PF01645">
    <property type="entry name" value="Glu_synthase"/>
    <property type="match status" value="1"/>
</dbReference>
<gene>
    <name evidence="4" type="ORF">MNBD_DELTA01-2082</name>
</gene>
<dbReference type="InterPro" id="IPR024934">
    <property type="entry name" value="Rubredoxin-like_dom"/>
</dbReference>
<dbReference type="SUPFAM" id="SSF51395">
    <property type="entry name" value="FMN-linked oxidoreductases"/>
    <property type="match status" value="1"/>
</dbReference>
<evidence type="ECO:0000313" key="4">
    <source>
        <dbReference type="EMBL" id="VAV83559.1"/>
    </source>
</evidence>
<dbReference type="InterPro" id="IPR048574">
    <property type="entry name" value="RUBY_RBDX"/>
</dbReference>
<comment type="similarity">
    <text evidence="1">Belongs to the glutamate synthase family.</text>
</comment>
<dbReference type="AlphaFoldDB" id="A0A3B0QU22"/>
<keyword evidence="4" id="KW-0560">Oxidoreductase</keyword>
<dbReference type="PANTHER" id="PTHR43819:SF1">
    <property type="entry name" value="ARCHAEAL-TYPE GLUTAMATE SYNTHASE [NADPH]"/>
    <property type="match status" value="1"/>
</dbReference>
<proteinExistence type="inferred from homology"/>
<evidence type="ECO:0000256" key="1">
    <source>
        <dbReference type="ARBA" id="ARBA00009716"/>
    </source>
</evidence>
<dbReference type="EMBL" id="UOEA01000043">
    <property type="protein sequence ID" value="VAV83559.1"/>
    <property type="molecule type" value="Genomic_DNA"/>
</dbReference>
<dbReference type="GO" id="GO:0004355">
    <property type="term" value="F:glutamate synthase (NADPH) activity"/>
    <property type="evidence" value="ECO:0007669"/>
    <property type="project" value="UniProtKB-EC"/>
</dbReference>
<dbReference type="GO" id="GO:0005506">
    <property type="term" value="F:iron ion binding"/>
    <property type="evidence" value="ECO:0007669"/>
    <property type="project" value="InterPro"/>
</dbReference>
<dbReference type="PANTHER" id="PTHR43819">
    <property type="entry name" value="ARCHAEAL-TYPE GLUTAMATE SYNTHASE [NADPH]"/>
    <property type="match status" value="1"/>
</dbReference>
<feature type="region of interest" description="Disordered" evidence="2">
    <location>
        <begin position="52"/>
        <end position="78"/>
    </location>
</feature>
<dbReference type="PROSITE" id="PS50903">
    <property type="entry name" value="RUBREDOXIN_LIKE"/>
    <property type="match status" value="1"/>
</dbReference>
<dbReference type="Gene3D" id="3.20.20.70">
    <property type="entry name" value="Aldolase class I"/>
    <property type="match status" value="1"/>
</dbReference>
<dbReference type="GO" id="GO:0006537">
    <property type="term" value="P:glutamate biosynthetic process"/>
    <property type="evidence" value="ECO:0007669"/>
    <property type="project" value="InterPro"/>
</dbReference>
<feature type="domain" description="Rubredoxin-like" evidence="3">
    <location>
        <begin position="13"/>
        <end position="49"/>
    </location>
</feature>
<organism evidence="4">
    <name type="scientific">hydrothermal vent metagenome</name>
    <dbReference type="NCBI Taxonomy" id="652676"/>
    <lineage>
        <taxon>unclassified sequences</taxon>
        <taxon>metagenomes</taxon>
        <taxon>ecological metagenomes</taxon>
    </lineage>
</organism>
<dbReference type="InterPro" id="IPR024188">
    <property type="entry name" value="GltB"/>
</dbReference>
<dbReference type="PIRSF" id="PIRSF006429">
    <property type="entry name" value="GOGAT_lg_2"/>
    <property type="match status" value="1"/>
</dbReference>
<evidence type="ECO:0000256" key="2">
    <source>
        <dbReference type="SAM" id="MobiDB-lite"/>
    </source>
</evidence>
<dbReference type="InterPro" id="IPR013785">
    <property type="entry name" value="Aldolase_TIM"/>
</dbReference>
<dbReference type="SUPFAM" id="SSF57802">
    <property type="entry name" value="Rubredoxin-like"/>
    <property type="match status" value="1"/>
</dbReference>
<dbReference type="Pfam" id="PF21349">
    <property type="entry name" value="RUBY_RBDX"/>
    <property type="match status" value="1"/>
</dbReference>
<reference evidence="4" key="1">
    <citation type="submission" date="2018-06" db="EMBL/GenBank/DDBJ databases">
        <authorList>
            <person name="Zhirakovskaya E."/>
        </authorList>
    </citation>
    <scope>NUCLEOTIDE SEQUENCE</scope>
</reference>
<sequence>MPKKPEDKPDKQIKRWRCVVCGYEVDGPEPPSKCPVCAATSDKFTFVEVDVSSGAGPAPEESSGPVAGGVAAEQSGTAPDLGEYLSRWERQPEVGEDKFAAISALAKGAGSRVSAMGIRKVFPGMESILFRAAQCARTPLDEAAAVSLTTVIGPAAKKPLVLDLPFYVSHMSFGALSREAKIALAMGATESGTATCSGEGGMLPEEREHASRYIYEIGTAPFTRNEEAIKKADAVEIKFGQAAKPGMGGYLPAGKVTPEIAALRGIKQGESFSAPSRQGDINTPEDLRRFVEELRSHTGGKPVGVKFAAGHIEADLEFVIAAEPDFITIDCRGGATGAAPDFVKDNVCLPPLFAIRHARRFLDGVGSSVTLCVTGGLRDSTDIAKALALGADAVALATASLIAIGCQQYRICETGRCPVGITTQDPELRSRLSIPASKKRFVNFARATADELRVLSRINGRSDIHALDMSDVFTISGEVADHTDIEFA</sequence>
<dbReference type="CDD" id="cd02808">
    <property type="entry name" value="GltS_FMN"/>
    <property type="match status" value="1"/>
</dbReference>
<dbReference type="EC" id="1.4.1.13" evidence="4"/>
<dbReference type="InterPro" id="IPR002932">
    <property type="entry name" value="Glu_synthdom"/>
</dbReference>
<evidence type="ECO:0000259" key="3">
    <source>
        <dbReference type="PROSITE" id="PS50903"/>
    </source>
</evidence>
<protein>
    <submittedName>
        <fullName evidence="4">Glutamate synthase [NADPH] large chain</fullName>
        <ecNumber evidence="4">1.4.1.13</ecNumber>
    </submittedName>
</protein>
<name>A0A3B0QU22_9ZZZZ</name>
<dbReference type="Gene3D" id="2.20.28.10">
    <property type="match status" value="1"/>
</dbReference>
<accession>A0A3B0QU22</accession>